<dbReference type="EMBL" id="CM042017">
    <property type="protein sequence ID" value="KAI3690278.1"/>
    <property type="molecule type" value="Genomic_DNA"/>
</dbReference>
<comment type="caution">
    <text evidence="1">The sequence shown here is derived from an EMBL/GenBank/DDBJ whole genome shotgun (WGS) entry which is preliminary data.</text>
</comment>
<reference evidence="2" key="1">
    <citation type="journal article" date="2022" name="Mol. Ecol. Resour.">
        <title>The genomes of chicory, endive, great burdock and yacon provide insights into Asteraceae palaeo-polyploidization history and plant inulin production.</title>
        <authorList>
            <person name="Fan W."/>
            <person name="Wang S."/>
            <person name="Wang H."/>
            <person name="Wang A."/>
            <person name="Jiang F."/>
            <person name="Liu H."/>
            <person name="Zhao H."/>
            <person name="Xu D."/>
            <person name="Zhang Y."/>
        </authorList>
    </citation>
    <scope>NUCLEOTIDE SEQUENCE [LARGE SCALE GENOMIC DNA]</scope>
    <source>
        <strain evidence="2">cv. Punajuju</strain>
    </source>
</reference>
<organism evidence="1 2">
    <name type="scientific">Cichorium intybus</name>
    <name type="common">Chicory</name>
    <dbReference type="NCBI Taxonomy" id="13427"/>
    <lineage>
        <taxon>Eukaryota</taxon>
        <taxon>Viridiplantae</taxon>
        <taxon>Streptophyta</taxon>
        <taxon>Embryophyta</taxon>
        <taxon>Tracheophyta</taxon>
        <taxon>Spermatophyta</taxon>
        <taxon>Magnoliopsida</taxon>
        <taxon>eudicotyledons</taxon>
        <taxon>Gunneridae</taxon>
        <taxon>Pentapetalae</taxon>
        <taxon>asterids</taxon>
        <taxon>campanulids</taxon>
        <taxon>Asterales</taxon>
        <taxon>Asteraceae</taxon>
        <taxon>Cichorioideae</taxon>
        <taxon>Cichorieae</taxon>
        <taxon>Cichoriinae</taxon>
        <taxon>Cichorium</taxon>
    </lineage>
</organism>
<accession>A0ACB8YY90</accession>
<evidence type="ECO:0000313" key="2">
    <source>
        <dbReference type="Proteomes" id="UP001055811"/>
    </source>
</evidence>
<dbReference type="Proteomes" id="UP001055811">
    <property type="component" value="Linkage Group LG09"/>
</dbReference>
<proteinExistence type="predicted"/>
<keyword evidence="2" id="KW-1185">Reference proteome</keyword>
<protein>
    <submittedName>
        <fullName evidence="1">Uncharacterized protein</fullName>
    </submittedName>
</protein>
<gene>
    <name evidence="1" type="ORF">L2E82_48257</name>
</gene>
<sequence length="432" mass="48230">MMRKMRVLVCAIYIRGDQLSSYVAQGTVYVIYYKQNKSFHKLPDNCQNPISHVLDFPPTNYNTVAINPTTNFFLTMDSGPQSAVDGRSGGKVYKRKRTAARKTPYDRPTQPPQPESPNWFNGLVFPAKFVAGGASKLFSSIWNPKSWGSHSSSSDSDSDSGAIEDNTEDNGNLSDGGAELNQNEGSSSGKSEILYLIEQLLMLEHYTREECERLIEIINSRVIDYTMREEVDIEPKSPNIHNQVIMEARKLITKNMAGSTSKSNLDNHIHVSKSLTTPNKNYLSSGSWNIQDEIQRLRSKTTEDTLSRHQSPKLDKILEVVKPIEPVSIPEDEIVNLASDGGTLGISDLTTTPTEAFSSLPTIEEQNQEKEVEDDVKLVEKNHDVNTESRDMADVNGSQGSSNTNDPVFTIFTNSPVTRAMARNRRYSQRGK</sequence>
<evidence type="ECO:0000313" key="1">
    <source>
        <dbReference type="EMBL" id="KAI3690278.1"/>
    </source>
</evidence>
<name>A0ACB8YY90_CICIN</name>
<reference evidence="1 2" key="2">
    <citation type="journal article" date="2022" name="Mol. Ecol. Resour.">
        <title>The genomes of chicory, endive, great burdock and yacon provide insights into Asteraceae paleo-polyploidization history and plant inulin production.</title>
        <authorList>
            <person name="Fan W."/>
            <person name="Wang S."/>
            <person name="Wang H."/>
            <person name="Wang A."/>
            <person name="Jiang F."/>
            <person name="Liu H."/>
            <person name="Zhao H."/>
            <person name="Xu D."/>
            <person name="Zhang Y."/>
        </authorList>
    </citation>
    <scope>NUCLEOTIDE SEQUENCE [LARGE SCALE GENOMIC DNA]</scope>
    <source>
        <strain evidence="2">cv. Punajuju</strain>
        <tissue evidence="1">Leaves</tissue>
    </source>
</reference>